<organism evidence="3 4">
    <name type="scientific">Pyronema omphalodes (strain CBS 100304)</name>
    <name type="common">Pyronema confluens</name>
    <dbReference type="NCBI Taxonomy" id="1076935"/>
    <lineage>
        <taxon>Eukaryota</taxon>
        <taxon>Fungi</taxon>
        <taxon>Dikarya</taxon>
        <taxon>Ascomycota</taxon>
        <taxon>Pezizomycotina</taxon>
        <taxon>Pezizomycetes</taxon>
        <taxon>Pezizales</taxon>
        <taxon>Pyronemataceae</taxon>
        <taxon>Pyronema</taxon>
    </lineage>
</organism>
<dbReference type="Proteomes" id="UP000018144">
    <property type="component" value="Unassembled WGS sequence"/>
</dbReference>
<evidence type="ECO:0000313" key="3">
    <source>
        <dbReference type="EMBL" id="CCX29904.1"/>
    </source>
</evidence>
<evidence type="ECO:0000313" key="4">
    <source>
        <dbReference type="Proteomes" id="UP000018144"/>
    </source>
</evidence>
<gene>
    <name evidence="3" type="ORF">PCON_07701</name>
</gene>
<sequence>MTPPPATSSRPTTTSSSPHPSPKPAPDYPHSHLHFSQLSTANTTLIAKNQELQALTTQLVSENKNLLKEFERLMKDNESLRTMANEYKEFYDEVDSLVLARKSVGDRFRDLFSGMAGKSVQ</sequence>
<evidence type="ECO:0000256" key="2">
    <source>
        <dbReference type="SAM" id="MobiDB-lite"/>
    </source>
</evidence>
<evidence type="ECO:0000256" key="1">
    <source>
        <dbReference type="SAM" id="Coils"/>
    </source>
</evidence>
<accession>U4LCT3</accession>
<keyword evidence="1" id="KW-0175">Coiled coil</keyword>
<dbReference type="AlphaFoldDB" id="U4LCT3"/>
<feature type="coiled-coil region" evidence="1">
    <location>
        <begin position="49"/>
        <end position="83"/>
    </location>
</feature>
<keyword evidence="4" id="KW-1185">Reference proteome</keyword>
<protein>
    <submittedName>
        <fullName evidence="3">Uncharacterized protein</fullName>
    </submittedName>
</protein>
<reference evidence="3 4" key="1">
    <citation type="journal article" date="2013" name="PLoS Genet.">
        <title>The genome and development-dependent transcriptomes of Pyronema confluens: a window into fungal evolution.</title>
        <authorList>
            <person name="Traeger S."/>
            <person name="Altegoer F."/>
            <person name="Freitag M."/>
            <person name="Gabaldon T."/>
            <person name="Kempken F."/>
            <person name="Kumar A."/>
            <person name="Marcet-Houben M."/>
            <person name="Poggeler S."/>
            <person name="Stajich J.E."/>
            <person name="Nowrousian M."/>
        </authorList>
    </citation>
    <scope>NUCLEOTIDE SEQUENCE [LARGE SCALE GENOMIC DNA]</scope>
    <source>
        <strain evidence="4">CBS 100304</strain>
        <tissue evidence="3">Vegetative mycelium</tissue>
    </source>
</reference>
<feature type="region of interest" description="Disordered" evidence="2">
    <location>
        <begin position="1"/>
        <end position="33"/>
    </location>
</feature>
<dbReference type="EMBL" id="HF935393">
    <property type="protein sequence ID" value="CCX29904.1"/>
    <property type="molecule type" value="Genomic_DNA"/>
</dbReference>
<feature type="compositionally biased region" description="Low complexity" evidence="2">
    <location>
        <begin position="7"/>
        <end position="18"/>
    </location>
</feature>
<name>U4LCT3_PYROM</name>
<proteinExistence type="predicted"/>